<gene>
    <name evidence="1" type="ORF">DPEC_G00206860</name>
</gene>
<dbReference type="EMBL" id="CM055744">
    <property type="protein sequence ID" value="KAJ7998628.1"/>
    <property type="molecule type" value="Genomic_DNA"/>
</dbReference>
<reference evidence="1" key="1">
    <citation type="submission" date="2021-05" db="EMBL/GenBank/DDBJ databases">
        <authorList>
            <person name="Pan Q."/>
            <person name="Jouanno E."/>
            <person name="Zahm M."/>
            <person name="Klopp C."/>
            <person name="Cabau C."/>
            <person name="Louis A."/>
            <person name="Berthelot C."/>
            <person name="Parey E."/>
            <person name="Roest Crollius H."/>
            <person name="Montfort J."/>
            <person name="Robinson-Rechavi M."/>
            <person name="Bouchez O."/>
            <person name="Lampietro C."/>
            <person name="Lopez Roques C."/>
            <person name="Donnadieu C."/>
            <person name="Postlethwait J."/>
            <person name="Bobe J."/>
            <person name="Dillon D."/>
            <person name="Chandos A."/>
            <person name="von Hippel F."/>
            <person name="Guiguen Y."/>
        </authorList>
    </citation>
    <scope>NUCLEOTIDE SEQUENCE</scope>
    <source>
        <strain evidence="1">YG-Jan2019</strain>
    </source>
</reference>
<proteinExistence type="predicted"/>
<organism evidence="1 2">
    <name type="scientific">Dallia pectoralis</name>
    <name type="common">Alaska blackfish</name>
    <dbReference type="NCBI Taxonomy" id="75939"/>
    <lineage>
        <taxon>Eukaryota</taxon>
        <taxon>Metazoa</taxon>
        <taxon>Chordata</taxon>
        <taxon>Craniata</taxon>
        <taxon>Vertebrata</taxon>
        <taxon>Euteleostomi</taxon>
        <taxon>Actinopterygii</taxon>
        <taxon>Neopterygii</taxon>
        <taxon>Teleostei</taxon>
        <taxon>Protacanthopterygii</taxon>
        <taxon>Esociformes</taxon>
        <taxon>Umbridae</taxon>
        <taxon>Dallia</taxon>
    </lineage>
</organism>
<name>A0ACC2G5A4_DALPE</name>
<evidence type="ECO:0000313" key="2">
    <source>
        <dbReference type="Proteomes" id="UP001157502"/>
    </source>
</evidence>
<comment type="caution">
    <text evidence="1">The sequence shown here is derived from an EMBL/GenBank/DDBJ whole genome shotgun (WGS) entry which is preliminary data.</text>
</comment>
<sequence length="96" mass="10326">MTGNDTPVPGSMTFWLPAVCYTTSVSLEEGFDKQLLIGADLAVGAEAHLEEPGGMRLLARADTVAAEIFKSHLGCQIVEHENVFAVYQVKTPKSFA</sequence>
<dbReference type="Proteomes" id="UP001157502">
    <property type="component" value="Chromosome 17"/>
</dbReference>
<evidence type="ECO:0000313" key="1">
    <source>
        <dbReference type="EMBL" id="KAJ7998628.1"/>
    </source>
</evidence>
<accession>A0ACC2G5A4</accession>
<keyword evidence="2" id="KW-1185">Reference proteome</keyword>
<protein>
    <submittedName>
        <fullName evidence="1">Uncharacterized protein</fullName>
    </submittedName>
</protein>